<dbReference type="WBParaSite" id="maker-E.canG7_contigs_4258-snap-gene-0.6-mRNA-1">
    <property type="protein sequence ID" value="maker-E.canG7_contigs_4258-snap-gene-0.6-mRNA-1"/>
    <property type="gene ID" value="EcG7_08699"/>
</dbReference>
<sequence>MSCRPRSCENSAKYAQNMYCKCKIYNQEPSHPRCGVGEIDYLKDLKLCHCIKDLPYPRAFPVKCCNPVVKKTKIKEKYRDGELERQTEERYVAEYCSSKKECVELRYPPKRLPRSSTLPKYLRTDDCKSEDCDPPTTYYQPARRKYGAHNLGLFKVDFFTSTFLNPFKPILFFEPLHLVNNNLQGFLCVSGAINRWKEITCQKVGRDVISWLVGGESSSPRSPVPKLRRVEDQEGCKKLF</sequence>
<reference evidence="2" key="1">
    <citation type="submission" date="2022-11" db="UniProtKB">
        <authorList>
            <consortium name="WormBaseParasite"/>
        </authorList>
    </citation>
    <scope>IDENTIFICATION</scope>
</reference>
<accession>A0A915EYV2</accession>
<protein>
    <submittedName>
        <fullName evidence="2">Uncharacterized protein</fullName>
    </submittedName>
</protein>
<keyword evidence="1" id="KW-1185">Reference proteome</keyword>
<evidence type="ECO:0000313" key="2">
    <source>
        <dbReference type="WBParaSite" id="maker-E.canG7_contigs_4258-snap-gene-0.6-mRNA-1"/>
    </source>
</evidence>
<dbReference type="AlphaFoldDB" id="A0A915EYV2"/>
<dbReference type="Proteomes" id="UP000887562">
    <property type="component" value="Unplaced"/>
</dbReference>
<name>A0A915EYV2_9CEST</name>
<evidence type="ECO:0000313" key="1">
    <source>
        <dbReference type="Proteomes" id="UP000887562"/>
    </source>
</evidence>
<proteinExistence type="predicted"/>
<organism evidence="1 2">
    <name type="scientific">Echinococcus canadensis</name>
    <dbReference type="NCBI Taxonomy" id="519352"/>
    <lineage>
        <taxon>Eukaryota</taxon>
        <taxon>Metazoa</taxon>
        <taxon>Spiralia</taxon>
        <taxon>Lophotrochozoa</taxon>
        <taxon>Platyhelminthes</taxon>
        <taxon>Cestoda</taxon>
        <taxon>Eucestoda</taxon>
        <taxon>Cyclophyllidea</taxon>
        <taxon>Taeniidae</taxon>
        <taxon>Echinococcus</taxon>
        <taxon>Echinococcus canadensis group</taxon>
    </lineage>
</organism>